<dbReference type="OrthoDB" id="132045at2157"/>
<sequence>MLFSTEPKDSIEDLFDREREVEKLKNSLKERMTLILGPRRIGKSSLVLSTLNSLGVNFIFVDVRRAYDDVSRKVPAERLYEEMRSSLLRLSKRERVKDIIGRLNVSLEYPVGARIPIEEIKNNILKIFETLNDIGGAIVVFDEAQYLRYSTVGLRPVLAHVYDYMDGITTILTGSEVGLLHDFVGVDDPDSELYGRYHSSIELKPLDREKSREFLRRGFGELGIDVDEGVLERAVSELDGIIGWLVYFGKLYADRGEEALEDVRSMGARLLRKELDEVFSRSPYYAHIMKAIATLGRARWKNVLNYVAAQVGRASNVTVSRNLRNLIKMGFVEKDGDEYLIADPIVRYAMLEGY</sequence>
<protein>
    <recommendedName>
        <fullName evidence="1">ATPase domain-containing protein</fullName>
    </recommendedName>
</protein>
<dbReference type="SUPFAM" id="SSF46785">
    <property type="entry name" value="Winged helix' DNA-binding domain"/>
    <property type="match status" value="1"/>
</dbReference>
<dbReference type="PANTHER" id="PTHR34301:SF8">
    <property type="entry name" value="ATPASE DOMAIN-CONTAINING PROTEIN"/>
    <property type="match status" value="1"/>
</dbReference>
<dbReference type="Gene3D" id="3.40.50.300">
    <property type="entry name" value="P-loop containing nucleotide triphosphate hydrolases"/>
    <property type="match status" value="1"/>
</dbReference>
<dbReference type="Gene3D" id="1.10.8.60">
    <property type="match status" value="1"/>
</dbReference>
<keyword evidence="3" id="KW-1185">Reference proteome</keyword>
<evidence type="ECO:0000313" key="2">
    <source>
        <dbReference type="EMBL" id="BBE42807.1"/>
    </source>
</evidence>
<dbReference type="Gene3D" id="1.10.10.10">
    <property type="entry name" value="Winged helix-like DNA-binding domain superfamily/Winged helix DNA-binding domain"/>
    <property type="match status" value="1"/>
</dbReference>
<proteinExistence type="predicted"/>
<gene>
    <name evidence="2" type="ORF">NAS2_1420</name>
</gene>
<dbReference type="KEGG" id="ccai:NAS2_1420"/>
<evidence type="ECO:0000259" key="1">
    <source>
        <dbReference type="Pfam" id="PF01637"/>
    </source>
</evidence>
<dbReference type="GeneID" id="55585230"/>
<dbReference type="PANTHER" id="PTHR34301">
    <property type="entry name" value="DNA-BINDING PROTEIN-RELATED"/>
    <property type="match status" value="1"/>
</dbReference>
<accession>A0A4P2VFU6</accession>
<reference evidence="2 3" key="1">
    <citation type="journal article" date="2019" name="ISME J.">
        <title>Isolation and characterization of a thermophilic sulfur- and iron-reducing thaumarchaeote from a terrestrial acidic hot spring.</title>
        <authorList>
            <person name="Kato S."/>
            <person name="Itoh T."/>
            <person name="Yuki M."/>
            <person name="Nagamori M."/>
            <person name="Ohnishi M."/>
            <person name="Uematsu K."/>
            <person name="Suzuki K."/>
            <person name="Takashina T."/>
            <person name="Ohkuma M."/>
        </authorList>
    </citation>
    <scope>NUCLEOTIDE SEQUENCE [LARGE SCALE GENOMIC DNA]</scope>
    <source>
        <strain evidence="2 3">NAS-02</strain>
    </source>
</reference>
<dbReference type="GO" id="GO:0005524">
    <property type="term" value="F:ATP binding"/>
    <property type="evidence" value="ECO:0007669"/>
    <property type="project" value="InterPro"/>
</dbReference>
<dbReference type="EMBL" id="AP018732">
    <property type="protein sequence ID" value="BBE42807.1"/>
    <property type="molecule type" value="Genomic_DNA"/>
</dbReference>
<organism evidence="2 3">
    <name type="scientific">Conexivisphaera calida</name>
    <dbReference type="NCBI Taxonomy" id="1874277"/>
    <lineage>
        <taxon>Archaea</taxon>
        <taxon>Nitrososphaerota</taxon>
        <taxon>Conexivisphaeria</taxon>
        <taxon>Conexivisphaerales</taxon>
        <taxon>Conexivisphaeraceae</taxon>
        <taxon>Conexivisphaera</taxon>
    </lineage>
</organism>
<feature type="domain" description="ATPase" evidence="1">
    <location>
        <begin position="14"/>
        <end position="246"/>
    </location>
</feature>
<dbReference type="Pfam" id="PF01637">
    <property type="entry name" value="ATPase_2"/>
    <property type="match status" value="1"/>
</dbReference>
<dbReference type="InterPro" id="IPR036388">
    <property type="entry name" value="WH-like_DNA-bd_sf"/>
</dbReference>
<dbReference type="InterPro" id="IPR036390">
    <property type="entry name" value="WH_DNA-bd_sf"/>
</dbReference>
<dbReference type="InterPro" id="IPR027417">
    <property type="entry name" value="P-loop_NTPase"/>
</dbReference>
<dbReference type="AlphaFoldDB" id="A0A4P2VFU6"/>
<evidence type="ECO:0000313" key="3">
    <source>
        <dbReference type="Proteomes" id="UP000509448"/>
    </source>
</evidence>
<dbReference type="RefSeq" id="WP_174449001.1">
    <property type="nucleotide sequence ID" value="NZ_AP018732.1"/>
</dbReference>
<dbReference type="SUPFAM" id="SSF52540">
    <property type="entry name" value="P-loop containing nucleoside triphosphate hydrolases"/>
    <property type="match status" value="1"/>
</dbReference>
<name>A0A4P2VFU6_9ARCH</name>
<dbReference type="Proteomes" id="UP000509448">
    <property type="component" value="Chromosome"/>
</dbReference>
<dbReference type="InterPro" id="IPR011579">
    <property type="entry name" value="ATPase_dom"/>
</dbReference>